<comment type="caution">
    <text evidence="6">The sequence shown here is derived from an EMBL/GenBank/DDBJ whole genome shotgun (WGS) entry which is preliminary data.</text>
</comment>
<proteinExistence type="predicted"/>
<reference evidence="6 7" key="1">
    <citation type="submission" date="2018-01" db="EMBL/GenBank/DDBJ databases">
        <title>Draft genome of the strawberry crown rot pathogen Phytophthora cactorum.</title>
        <authorList>
            <person name="Armitage A.D."/>
            <person name="Lysoe E."/>
            <person name="Nellist C.F."/>
            <person name="Harrison R.J."/>
            <person name="Brurberg M.B."/>
        </authorList>
    </citation>
    <scope>NUCLEOTIDE SEQUENCE [LARGE SCALE GENOMIC DNA]</scope>
    <source>
        <strain evidence="6 7">10300</strain>
    </source>
</reference>
<dbReference type="Proteomes" id="UP000251314">
    <property type="component" value="Unassembled WGS sequence"/>
</dbReference>
<reference evidence="5" key="2">
    <citation type="submission" date="2018-05" db="EMBL/GenBank/DDBJ databases">
        <title>Effector identification in a new, highly contiguous assembly of the strawberry crown rot pathogen Phytophthora cactorum.</title>
        <authorList>
            <person name="Armitage A.D."/>
            <person name="Nellist C.F."/>
            <person name="Bates H."/>
            <person name="Vickerstaff R.J."/>
            <person name="Harrison R.J."/>
        </authorList>
    </citation>
    <scope>NUCLEOTIDE SEQUENCE</scope>
    <source>
        <strain evidence="1">15-7</strain>
        <strain evidence="2">4032</strain>
        <strain evidence="3">4040</strain>
        <strain evidence="4">P415</strain>
        <strain evidence="5">P421</strain>
    </source>
</reference>
<dbReference type="EMBL" id="RCMG01000248">
    <property type="protein sequence ID" value="KAG2858555.1"/>
    <property type="molecule type" value="Genomic_DNA"/>
</dbReference>
<evidence type="ECO:0000313" key="7">
    <source>
        <dbReference type="Proteomes" id="UP000251314"/>
    </source>
</evidence>
<dbReference type="EMBL" id="RCML01000396">
    <property type="protein sequence ID" value="KAG2978285.1"/>
    <property type="molecule type" value="Genomic_DNA"/>
</dbReference>
<dbReference type="Proteomes" id="UP000697107">
    <property type="component" value="Unassembled WGS sequence"/>
</dbReference>
<dbReference type="Proteomes" id="UP000774804">
    <property type="component" value="Unassembled WGS sequence"/>
</dbReference>
<dbReference type="AlphaFoldDB" id="A0A329RWU9"/>
<organism evidence="6 7">
    <name type="scientific">Phytophthora cactorum</name>
    <dbReference type="NCBI Taxonomy" id="29920"/>
    <lineage>
        <taxon>Eukaryota</taxon>
        <taxon>Sar</taxon>
        <taxon>Stramenopiles</taxon>
        <taxon>Oomycota</taxon>
        <taxon>Peronosporomycetes</taxon>
        <taxon>Peronosporales</taxon>
        <taxon>Peronosporaceae</taxon>
        <taxon>Phytophthora</taxon>
    </lineage>
</organism>
<evidence type="ECO:0000313" key="1">
    <source>
        <dbReference type="EMBL" id="KAG2858555.1"/>
    </source>
</evidence>
<dbReference type="VEuPathDB" id="FungiDB:PC110_g14842"/>
<dbReference type="Proteomes" id="UP000735874">
    <property type="component" value="Unassembled WGS sequence"/>
</dbReference>
<sequence length="107" mass="12111">MGSLLRQLQQCCRNESEKAHDFVITPKATDDLHRRSKEMERKSLLQDANVPEDEEVFASNPVVNVLSVPAERIYIQSKNRTEEALAITAQMGVNYARMEFEGMPNSG</sequence>
<gene>
    <name evidence="6" type="ORF">PC110_g14842</name>
    <name evidence="1" type="ORF">PC113_g9718</name>
    <name evidence="2" type="ORF">PC115_g13091</name>
    <name evidence="3" type="ORF">PC117_g11727</name>
    <name evidence="4" type="ORF">PC118_g12387</name>
    <name evidence="5" type="ORF">PC129_g13159</name>
</gene>
<dbReference type="EMBL" id="RCMV01000519">
    <property type="protein sequence ID" value="KAG3215977.1"/>
    <property type="molecule type" value="Genomic_DNA"/>
</dbReference>
<name>A0A329RWU9_9STRA</name>
<dbReference type="Proteomes" id="UP000736787">
    <property type="component" value="Unassembled WGS sequence"/>
</dbReference>
<evidence type="ECO:0000313" key="6">
    <source>
        <dbReference type="EMBL" id="RAW28789.1"/>
    </source>
</evidence>
<dbReference type="EMBL" id="MJFZ01000467">
    <property type="protein sequence ID" value="RAW28789.1"/>
    <property type="molecule type" value="Genomic_DNA"/>
</dbReference>
<keyword evidence="7" id="KW-1185">Reference proteome</keyword>
<dbReference type="EMBL" id="RCMK01000309">
    <property type="protein sequence ID" value="KAG2937343.1"/>
    <property type="molecule type" value="Genomic_DNA"/>
</dbReference>
<accession>A0A329RWU9</accession>
<evidence type="ECO:0000313" key="2">
    <source>
        <dbReference type="EMBL" id="KAG2909959.1"/>
    </source>
</evidence>
<evidence type="ECO:0000313" key="5">
    <source>
        <dbReference type="EMBL" id="KAG3215977.1"/>
    </source>
</evidence>
<dbReference type="EMBL" id="RCMI01000458">
    <property type="protein sequence ID" value="KAG2909959.1"/>
    <property type="molecule type" value="Genomic_DNA"/>
</dbReference>
<evidence type="ECO:0000313" key="4">
    <source>
        <dbReference type="EMBL" id="KAG2978285.1"/>
    </source>
</evidence>
<evidence type="ECO:0000313" key="3">
    <source>
        <dbReference type="EMBL" id="KAG2937343.1"/>
    </source>
</evidence>
<dbReference type="OrthoDB" id="110615at2759"/>
<dbReference type="Proteomes" id="UP000760860">
    <property type="component" value="Unassembled WGS sequence"/>
</dbReference>
<protein>
    <submittedName>
        <fullName evidence="6">Uncharacterized protein</fullName>
    </submittedName>
</protein>